<evidence type="ECO:0000313" key="1">
    <source>
        <dbReference type="EMBL" id="XBS49049.1"/>
    </source>
</evidence>
<reference evidence="1" key="1">
    <citation type="submission" date="2024-05" db="EMBL/GenBank/DDBJ databases">
        <authorList>
            <person name="Guo T.T."/>
            <person name="Zhang Y."/>
            <person name="Kong J."/>
        </authorList>
    </citation>
    <scope>NUCLEOTIDE SEQUENCE</scope>
</reference>
<accession>A0AAU7PFU4</accession>
<protein>
    <submittedName>
        <fullName evidence="1">Uncharacterized protein</fullName>
    </submittedName>
</protein>
<sequence length="103" mass="11589">MKYEAKMEDVAVKSNYPIDIELVKELVERSLPSWTKQVIIEGPLADDNWEGGDTVGDLINELKKLPEDMPVECNYAGMSVETVRHQGPDDETLYLYSALVVSD</sequence>
<dbReference type="EMBL" id="PP779551">
    <property type="protein sequence ID" value="XBS49049.1"/>
    <property type="molecule type" value="Genomic_DNA"/>
</dbReference>
<gene>
    <name evidence="1" type="ORF">H100021</name>
</gene>
<name>A0AAU7PFU4_9VIRU</name>
<proteinExistence type="predicted"/>
<organism evidence="1">
    <name type="scientific">Lactiplantibacillus phage H1-Guo</name>
    <dbReference type="NCBI Taxonomy" id="3155565"/>
    <lineage>
        <taxon>Viruses</taxon>
    </lineage>
</organism>